<dbReference type="SUPFAM" id="SSF48498">
    <property type="entry name" value="Tetracyclin repressor-like, C-terminal domain"/>
    <property type="match status" value="1"/>
</dbReference>
<keyword evidence="2 4" id="KW-0238">DNA-binding</keyword>
<evidence type="ECO:0000256" key="2">
    <source>
        <dbReference type="ARBA" id="ARBA00023125"/>
    </source>
</evidence>
<dbReference type="InterPro" id="IPR036271">
    <property type="entry name" value="Tet_transcr_reg_TetR-rel_C_sf"/>
</dbReference>
<dbReference type="Proteomes" id="UP000707731">
    <property type="component" value="Unassembled WGS sequence"/>
</dbReference>
<dbReference type="InterPro" id="IPR001647">
    <property type="entry name" value="HTH_TetR"/>
</dbReference>
<evidence type="ECO:0000256" key="1">
    <source>
        <dbReference type="ARBA" id="ARBA00023015"/>
    </source>
</evidence>
<dbReference type="EMBL" id="JADLQN010000003">
    <property type="protein sequence ID" value="MBF6356711.1"/>
    <property type="molecule type" value="Genomic_DNA"/>
</dbReference>
<keyword evidence="7" id="KW-1185">Reference proteome</keyword>
<name>A0ABS0DE39_9NOCA</name>
<dbReference type="Gene3D" id="1.10.357.10">
    <property type="entry name" value="Tetracycline Repressor, domain 2"/>
    <property type="match status" value="1"/>
</dbReference>
<dbReference type="RefSeq" id="WP_195003542.1">
    <property type="nucleotide sequence ID" value="NZ_JADLQN010000003.1"/>
</dbReference>
<reference evidence="6 7" key="1">
    <citation type="submission" date="2020-10" db="EMBL/GenBank/DDBJ databases">
        <title>Identification of Nocardia species via Next-generation sequencing and recognition of intraspecies genetic diversity.</title>
        <authorList>
            <person name="Li P."/>
            <person name="Li P."/>
            <person name="Lu B."/>
        </authorList>
    </citation>
    <scope>NUCLEOTIDE SEQUENCE [LARGE SCALE GENOMIC DNA]</scope>
    <source>
        <strain evidence="6 7">BJ06-0143</strain>
    </source>
</reference>
<proteinExistence type="predicted"/>
<organism evidence="6 7">
    <name type="scientific">Nocardia higoensis</name>
    <dbReference type="NCBI Taxonomy" id="228599"/>
    <lineage>
        <taxon>Bacteria</taxon>
        <taxon>Bacillati</taxon>
        <taxon>Actinomycetota</taxon>
        <taxon>Actinomycetes</taxon>
        <taxon>Mycobacteriales</taxon>
        <taxon>Nocardiaceae</taxon>
        <taxon>Nocardia</taxon>
    </lineage>
</organism>
<keyword evidence="3" id="KW-0804">Transcription</keyword>
<dbReference type="PROSITE" id="PS50977">
    <property type="entry name" value="HTH_TETR_2"/>
    <property type="match status" value="1"/>
</dbReference>
<dbReference type="Pfam" id="PF00440">
    <property type="entry name" value="TetR_N"/>
    <property type="match status" value="1"/>
</dbReference>
<sequence length="191" mass="21141">MKIRDRLLLAAEHEFAEQGTVDATLASIRASAGASVGALYHHFPDKAELYRQVWAYALRDYQQHFWAVVGDSADARSGVIGGVHEHLRWVTENRHRATILMSARPPGVHDSENNRSFLTDVARWWRTHAGYGAVRALDFDVLYALWLGPAQEYSRQWLGGAVTAPPTEVAGELARAAWLVLAAGPEAPRST</sequence>
<dbReference type="PANTHER" id="PTHR47506:SF1">
    <property type="entry name" value="HTH-TYPE TRANSCRIPTIONAL REGULATOR YJDC"/>
    <property type="match status" value="1"/>
</dbReference>
<gene>
    <name evidence="6" type="ORF">IU449_19535</name>
</gene>
<comment type="caution">
    <text evidence="6">The sequence shown here is derived from an EMBL/GenBank/DDBJ whole genome shotgun (WGS) entry which is preliminary data.</text>
</comment>
<feature type="domain" description="HTH tetR-type" evidence="5">
    <location>
        <begin position="1"/>
        <end position="61"/>
    </location>
</feature>
<evidence type="ECO:0000256" key="4">
    <source>
        <dbReference type="PROSITE-ProRule" id="PRU00335"/>
    </source>
</evidence>
<evidence type="ECO:0000313" key="6">
    <source>
        <dbReference type="EMBL" id="MBF6356711.1"/>
    </source>
</evidence>
<evidence type="ECO:0000256" key="3">
    <source>
        <dbReference type="ARBA" id="ARBA00023163"/>
    </source>
</evidence>
<dbReference type="SUPFAM" id="SSF46689">
    <property type="entry name" value="Homeodomain-like"/>
    <property type="match status" value="1"/>
</dbReference>
<evidence type="ECO:0000259" key="5">
    <source>
        <dbReference type="PROSITE" id="PS50977"/>
    </source>
</evidence>
<dbReference type="InterPro" id="IPR009057">
    <property type="entry name" value="Homeodomain-like_sf"/>
</dbReference>
<protein>
    <submittedName>
        <fullName evidence="6">TetR/AcrR family transcriptional regulator</fullName>
    </submittedName>
</protein>
<feature type="DNA-binding region" description="H-T-H motif" evidence="4">
    <location>
        <begin position="24"/>
        <end position="43"/>
    </location>
</feature>
<keyword evidence="1" id="KW-0805">Transcription regulation</keyword>
<accession>A0ABS0DE39</accession>
<dbReference type="PRINTS" id="PR00455">
    <property type="entry name" value="HTHTETR"/>
</dbReference>
<dbReference type="PANTHER" id="PTHR47506">
    <property type="entry name" value="TRANSCRIPTIONAL REGULATORY PROTEIN"/>
    <property type="match status" value="1"/>
</dbReference>
<evidence type="ECO:0000313" key="7">
    <source>
        <dbReference type="Proteomes" id="UP000707731"/>
    </source>
</evidence>